<gene>
    <name evidence="2" type="ORF">CN97_00180</name>
</gene>
<sequence>MAHFTIYPEGSPPFSAFIEGRELWAMENLMRAGEKGCTPISNPGPRWSAYVHKLRKMGVPIETRHEAHGGPYPGNHARYILKARVVKGGAA</sequence>
<dbReference type="Pfam" id="PF22324">
    <property type="entry name" value="HTH_91"/>
    <property type="match status" value="1"/>
</dbReference>
<dbReference type="OrthoDB" id="7211172at2"/>
<dbReference type="STRING" id="195105.CN97_00180"/>
<dbReference type="eggNOG" id="COG3407">
    <property type="taxonomic scope" value="Bacteria"/>
</dbReference>
<dbReference type="Proteomes" id="UP000028826">
    <property type="component" value="Unassembled WGS sequence"/>
</dbReference>
<evidence type="ECO:0000313" key="3">
    <source>
        <dbReference type="Proteomes" id="UP000028826"/>
    </source>
</evidence>
<keyword evidence="3" id="KW-1185">Reference proteome</keyword>
<feature type="domain" description="Winged helix" evidence="1">
    <location>
        <begin position="18"/>
        <end position="85"/>
    </location>
</feature>
<evidence type="ECO:0000259" key="1">
    <source>
        <dbReference type="Pfam" id="PF22324"/>
    </source>
</evidence>
<organism evidence="2 3">
    <name type="scientific">Haematobacter massiliensis</name>
    <dbReference type="NCBI Taxonomy" id="195105"/>
    <lineage>
        <taxon>Bacteria</taxon>
        <taxon>Pseudomonadati</taxon>
        <taxon>Pseudomonadota</taxon>
        <taxon>Alphaproteobacteria</taxon>
        <taxon>Rhodobacterales</taxon>
        <taxon>Paracoccaceae</taxon>
        <taxon>Haematobacter</taxon>
    </lineage>
</organism>
<comment type="caution">
    <text evidence="2">The sequence shown here is derived from an EMBL/GenBank/DDBJ whole genome shotgun (WGS) entry which is preliminary data.</text>
</comment>
<dbReference type="RefSeq" id="WP_035712761.1">
    <property type="nucleotide sequence ID" value="NZ_CAMIFG010000072.1"/>
</dbReference>
<name>A0A086Y053_9RHOB</name>
<reference evidence="2 3" key="1">
    <citation type="submission" date="2014-03" db="EMBL/GenBank/DDBJ databases">
        <title>Genome of Haematobacter massiliensis CCUG 47968.</title>
        <authorList>
            <person name="Wang D."/>
            <person name="Wang G."/>
        </authorList>
    </citation>
    <scope>NUCLEOTIDE SEQUENCE [LARGE SCALE GENOMIC DNA]</scope>
    <source>
        <strain evidence="2 3">CCUG 47968</strain>
    </source>
</reference>
<accession>A0A086Y053</accession>
<protein>
    <recommendedName>
        <fullName evidence="1">Winged helix domain-containing protein</fullName>
    </recommendedName>
</protein>
<evidence type="ECO:0000313" key="2">
    <source>
        <dbReference type="EMBL" id="KFI27653.1"/>
    </source>
</evidence>
<dbReference type="EMBL" id="JGYG01000010">
    <property type="protein sequence ID" value="KFI27653.1"/>
    <property type="molecule type" value="Genomic_DNA"/>
</dbReference>
<proteinExistence type="predicted"/>
<dbReference type="AlphaFoldDB" id="A0A086Y053"/>
<dbReference type="InterPro" id="IPR054382">
    <property type="entry name" value="wHTH_alphaproteobact"/>
</dbReference>